<protein>
    <submittedName>
        <fullName evidence="2">Uncharacterized protein</fullName>
    </submittedName>
</protein>
<evidence type="ECO:0000256" key="1">
    <source>
        <dbReference type="SAM" id="MobiDB-lite"/>
    </source>
</evidence>
<evidence type="ECO:0000313" key="3">
    <source>
        <dbReference type="Proteomes" id="UP000030764"/>
    </source>
</evidence>
<feature type="compositionally biased region" description="Basic residues" evidence="1">
    <location>
        <begin position="118"/>
        <end position="132"/>
    </location>
</feature>
<keyword evidence="3" id="KW-1185">Reference proteome</keyword>
<sequence>MLHKEELGDRTPSQFWRHLQALADSSISENILRALWLQRLPLHIQSIVAGHDSNFTIQQLLSIADRVAEVSQPDLMSVTSSTEALTNVAQQVEALSRRLSELELHHRAARFSPSHAHSNFRGRRRVRSRQPRRSTSVTRQPNQCYYHRRFGSEAKRCQPPCAFRQQGNELP</sequence>
<dbReference type="PANTHER" id="PTHR33327:SF3">
    <property type="entry name" value="RNA-DIRECTED DNA POLYMERASE"/>
    <property type="match status" value="1"/>
</dbReference>
<name>A0A085LP51_9BILA</name>
<evidence type="ECO:0000313" key="2">
    <source>
        <dbReference type="EMBL" id="KFD46747.1"/>
    </source>
</evidence>
<feature type="region of interest" description="Disordered" evidence="1">
    <location>
        <begin position="111"/>
        <end position="143"/>
    </location>
</feature>
<gene>
    <name evidence="2" type="ORF">M513_12374</name>
</gene>
<feature type="non-terminal residue" evidence="2">
    <location>
        <position position="171"/>
    </location>
</feature>
<dbReference type="AlphaFoldDB" id="A0A085LP51"/>
<organism evidence="2 3">
    <name type="scientific">Trichuris suis</name>
    <name type="common">pig whipworm</name>
    <dbReference type="NCBI Taxonomy" id="68888"/>
    <lineage>
        <taxon>Eukaryota</taxon>
        <taxon>Metazoa</taxon>
        <taxon>Ecdysozoa</taxon>
        <taxon>Nematoda</taxon>
        <taxon>Enoplea</taxon>
        <taxon>Dorylaimia</taxon>
        <taxon>Trichinellida</taxon>
        <taxon>Trichuridae</taxon>
        <taxon>Trichuris</taxon>
    </lineage>
</organism>
<dbReference type="PANTHER" id="PTHR33327">
    <property type="entry name" value="ENDONUCLEASE"/>
    <property type="match status" value="1"/>
</dbReference>
<reference evidence="2 3" key="1">
    <citation type="journal article" date="2014" name="Nat. Genet.">
        <title>Genome and transcriptome of the porcine whipworm Trichuris suis.</title>
        <authorList>
            <person name="Jex A.R."/>
            <person name="Nejsum P."/>
            <person name="Schwarz E.M."/>
            <person name="Hu L."/>
            <person name="Young N.D."/>
            <person name="Hall R.S."/>
            <person name="Korhonen P.K."/>
            <person name="Liao S."/>
            <person name="Thamsborg S."/>
            <person name="Xia J."/>
            <person name="Xu P."/>
            <person name="Wang S."/>
            <person name="Scheerlinck J.P."/>
            <person name="Hofmann A."/>
            <person name="Sternberg P.W."/>
            <person name="Wang J."/>
            <person name="Gasser R.B."/>
        </authorList>
    </citation>
    <scope>NUCLEOTIDE SEQUENCE [LARGE SCALE GENOMIC DNA]</scope>
    <source>
        <strain evidence="2">DCEP-RM93M</strain>
    </source>
</reference>
<accession>A0A085LP51</accession>
<proteinExistence type="predicted"/>
<dbReference type="Proteomes" id="UP000030764">
    <property type="component" value="Unassembled WGS sequence"/>
</dbReference>
<dbReference type="EMBL" id="KL363355">
    <property type="protein sequence ID" value="KFD46747.1"/>
    <property type="molecule type" value="Genomic_DNA"/>
</dbReference>